<dbReference type="Pfam" id="PF13432">
    <property type="entry name" value="TPR_16"/>
    <property type="match status" value="3"/>
</dbReference>
<dbReference type="EMBL" id="JBHUCO010000024">
    <property type="protein sequence ID" value="MFD1520472.1"/>
    <property type="molecule type" value="Genomic_DNA"/>
</dbReference>
<dbReference type="InterPro" id="IPR011990">
    <property type="entry name" value="TPR-like_helical_dom_sf"/>
</dbReference>
<comment type="caution">
    <text evidence="1">The sequence shown here is derived from an EMBL/GenBank/DDBJ whole genome shotgun (WGS) entry which is preliminary data.</text>
</comment>
<name>A0ABW4F0T1_9PSEU</name>
<accession>A0ABW4F0T1</accession>
<dbReference type="Proteomes" id="UP001597114">
    <property type="component" value="Unassembled WGS sequence"/>
</dbReference>
<keyword evidence="2" id="KW-1185">Reference proteome</keyword>
<reference evidence="2" key="1">
    <citation type="journal article" date="2019" name="Int. J. Syst. Evol. Microbiol.">
        <title>The Global Catalogue of Microorganisms (GCM) 10K type strain sequencing project: providing services to taxonomists for standard genome sequencing and annotation.</title>
        <authorList>
            <consortium name="The Broad Institute Genomics Platform"/>
            <consortium name="The Broad Institute Genome Sequencing Center for Infectious Disease"/>
            <person name="Wu L."/>
            <person name="Ma J."/>
        </authorList>
    </citation>
    <scope>NUCLEOTIDE SEQUENCE [LARGE SCALE GENOMIC DNA]</scope>
    <source>
        <strain evidence="2">CCM 7043</strain>
    </source>
</reference>
<protein>
    <submittedName>
        <fullName evidence="1">Tetratricopeptide repeat protein</fullName>
    </submittedName>
</protein>
<dbReference type="RefSeq" id="WP_344727134.1">
    <property type="nucleotide sequence ID" value="NZ_BAAAUS010000043.1"/>
</dbReference>
<evidence type="ECO:0000313" key="2">
    <source>
        <dbReference type="Proteomes" id="UP001597114"/>
    </source>
</evidence>
<proteinExistence type="predicted"/>
<evidence type="ECO:0000313" key="1">
    <source>
        <dbReference type="EMBL" id="MFD1520472.1"/>
    </source>
</evidence>
<organism evidence="1 2">
    <name type="scientific">Pseudonocardia yunnanensis</name>
    <dbReference type="NCBI Taxonomy" id="58107"/>
    <lineage>
        <taxon>Bacteria</taxon>
        <taxon>Bacillati</taxon>
        <taxon>Actinomycetota</taxon>
        <taxon>Actinomycetes</taxon>
        <taxon>Pseudonocardiales</taxon>
        <taxon>Pseudonocardiaceae</taxon>
        <taxon>Pseudonocardia</taxon>
    </lineage>
</organism>
<gene>
    <name evidence="1" type="ORF">ACFSJD_23455</name>
</gene>
<dbReference type="SUPFAM" id="SSF81901">
    <property type="entry name" value="HCP-like"/>
    <property type="match status" value="1"/>
</dbReference>
<dbReference type="Gene3D" id="1.25.40.10">
    <property type="entry name" value="Tetratricopeptide repeat domain"/>
    <property type="match status" value="2"/>
</dbReference>
<sequence length="281" mass="29736">MTQSSSPPSEPLSAEGSALLDAGRPLDAVEVLRQGVAVGEPSAPDLLVRAYFESGSWYAAAEWLTAVVDQGDVAFAGRLGVARAELGDRAGAESMLRLAVESGEVTAANDLAILLRDEGRPGEAVQVLVQAAEAGDELASANLVQLHLEAEDLPAAREAAERYADESRPDSLVALADLRALEGRADDADGWYRKASELGAMRAHIAYGQFLAGLGDAEGAERELREAEQREEPGWAYTLGRFLLDQGRSDEARAYLQLAIDSGDAAAQQAMIELDGGDQDD</sequence>